<dbReference type="Proteomes" id="UP000046395">
    <property type="component" value="Unassembled WGS sequence"/>
</dbReference>
<proteinExistence type="predicted"/>
<name>A0A5S6PZD4_TRIMR</name>
<evidence type="ECO:0000313" key="2">
    <source>
        <dbReference type="WBParaSite" id="TMUE_0000000244.1"/>
    </source>
</evidence>
<organism evidence="1 2">
    <name type="scientific">Trichuris muris</name>
    <name type="common">Mouse whipworm</name>
    <dbReference type="NCBI Taxonomy" id="70415"/>
    <lineage>
        <taxon>Eukaryota</taxon>
        <taxon>Metazoa</taxon>
        <taxon>Ecdysozoa</taxon>
        <taxon>Nematoda</taxon>
        <taxon>Enoplea</taxon>
        <taxon>Dorylaimia</taxon>
        <taxon>Trichinellida</taxon>
        <taxon>Trichuridae</taxon>
        <taxon>Trichuris</taxon>
    </lineage>
</organism>
<dbReference type="WBParaSite" id="TMUE_0000000244.1">
    <property type="protein sequence ID" value="TMUE_0000000244.1"/>
    <property type="gene ID" value="WBGene00296185"/>
</dbReference>
<keyword evidence="1" id="KW-1185">Reference proteome</keyword>
<evidence type="ECO:0000313" key="1">
    <source>
        <dbReference type="Proteomes" id="UP000046395"/>
    </source>
</evidence>
<sequence>MGNLLAIVATHVGKRTKNDEQLIELCVCVHETKTVSNDATCLTPFLIKGLRKRSNDISPLPERFSAFVASFLKRIRRQLYRDMTNSRRRFKNTSAEFAKSKSAEKRENRHGKMFHEFSTFIAKAINEKNLLELLPRSPFQRWLEESVRHVRKLESEMKEFDNIPTLRILSP</sequence>
<dbReference type="AlphaFoldDB" id="A0A5S6PZD4"/>
<dbReference type="STRING" id="70415.A0A5S6PZD4"/>
<reference evidence="2" key="1">
    <citation type="submission" date="2019-12" db="UniProtKB">
        <authorList>
            <consortium name="WormBaseParasite"/>
        </authorList>
    </citation>
    <scope>IDENTIFICATION</scope>
</reference>
<protein>
    <submittedName>
        <fullName evidence="2">Uncharacterized protein</fullName>
    </submittedName>
</protein>
<accession>A0A5S6PZD4</accession>